<dbReference type="Proteomes" id="UP000283634">
    <property type="component" value="Unassembled WGS sequence"/>
</dbReference>
<comment type="caution">
    <text evidence="2">The sequence shown here is derived from an EMBL/GenBank/DDBJ whole genome shotgun (WGS) entry which is preliminary data.</text>
</comment>
<proteinExistence type="predicted"/>
<name>A0A3S5IRF3_TRYRA</name>
<reference evidence="2 3" key="1">
    <citation type="journal article" date="2018" name="BMC Genomics">
        <title>Genomic comparison of Trypanosoma conorhini and Trypanosoma rangeli to Trypanosoma cruzi strains of high and low virulence.</title>
        <authorList>
            <person name="Bradwell K.R."/>
            <person name="Koparde V.N."/>
            <person name="Matveyev A.V."/>
            <person name="Serrano M.G."/>
            <person name="Alves J.M."/>
            <person name="Parikh H."/>
            <person name="Huang B."/>
            <person name="Lee V."/>
            <person name="Espinosa-Alvarez O."/>
            <person name="Ortiz P.A."/>
            <person name="Costa-Martins A.G."/>
            <person name="Teixeira M.M."/>
            <person name="Buck G.A."/>
        </authorList>
    </citation>
    <scope>NUCLEOTIDE SEQUENCE [LARGE SCALE GENOMIC DNA]</scope>
    <source>
        <strain evidence="2 3">AM80</strain>
    </source>
</reference>
<feature type="compositionally biased region" description="Basic and acidic residues" evidence="1">
    <location>
        <begin position="73"/>
        <end position="87"/>
    </location>
</feature>
<dbReference type="AlphaFoldDB" id="A0A3S5IRF3"/>
<evidence type="ECO:0000256" key="1">
    <source>
        <dbReference type="SAM" id="MobiDB-lite"/>
    </source>
</evidence>
<feature type="region of interest" description="Disordered" evidence="1">
    <location>
        <begin position="1"/>
        <end position="103"/>
    </location>
</feature>
<gene>
    <name evidence="2" type="ORF">TraAM80_03950</name>
</gene>
<organism evidence="2 3">
    <name type="scientific">Trypanosoma rangeli</name>
    <dbReference type="NCBI Taxonomy" id="5698"/>
    <lineage>
        <taxon>Eukaryota</taxon>
        <taxon>Discoba</taxon>
        <taxon>Euglenozoa</taxon>
        <taxon>Kinetoplastea</taxon>
        <taxon>Metakinetoplastina</taxon>
        <taxon>Trypanosomatida</taxon>
        <taxon>Trypanosomatidae</taxon>
        <taxon>Trypanosoma</taxon>
        <taxon>Herpetosoma</taxon>
    </lineage>
</organism>
<feature type="compositionally biased region" description="Low complexity" evidence="1">
    <location>
        <begin position="1"/>
        <end position="20"/>
    </location>
</feature>
<feature type="compositionally biased region" description="Polar residues" evidence="1">
    <location>
        <begin position="94"/>
        <end position="103"/>
    </location>
</feature>
<protein>
    <submittedName>
        <fullName evidence="2">Uncharacterized protein</fullName>
    </submittedName>
</protein>
<dbReference type="OrthoDB" id="253141at2759"/>
<dbReference type="GeneID" id="40327883"/>
<dbReference type="RefSeq" id="XP_029239226.1">
    <property type="nucleotide sequence ID" value="XM_029380900.1"/>
</dbReference>
<evidence type="ECO:0000313" key="3">
    <source>
        <dbReference type="Proteomes" id="UP000283634"/>
    </source>
</evidence>
<dbReference type="EMBL" id="MKGL01000110">
    <property type="protein sequence ID" value="RNF06377.1"/>
    <property type="molecule type" value="Genomic_DNA"/>
</dbReference>
<evidence type="ECO:0000313" key="2">
    <source>
        <dbReference type="EMBL" id="RNF06377.1"/>
    </source>
</evidence>
<accession>A0A3S5IRF3</accession>
<sequence>MIRSGQEQQQQESEMQVVSMDAINSRSDAAAPTRKPEEAAPPLASVSWTSHHEKQQPHSRGRAGDVAADESVETERKETDAEGEKVVGSDAGQAAQNPQQQSLTAGVVKHRVFTEEELAAYMEQQRQREREEEVRHTKLMRNSVLRGSSRLRGSKSGASSMRIPPIDANAAHLSQLQKAQQQLFTTATVVSASSPAGVAMHPLVHQLPYAGTSLPPANVDASMRPYSNFFAPNVAPPLNIRPPHQQQLPHTLQPPSALCPLWGVQPPSQPQYMGLPQPCATPPMFNPSAIMRMDQPHQLTNEPSPQFLNSAQIPNTVQGSILGLSMQELEVLVRLIVLARNEQQHQQQYQFPQKQPAQPPQYCYYQEGKQKDVGSTWNSFNT</sequence>
<keyword evidence="3" id="KW-1185">Reference proteome</keyword>